<feature type="active site" description="Charge relay system" evidence="5">
    <location>
        <position position="158"/>
    </location>
</feature>
<organism evidence="7 8">
    <name type="scientific">Candidatus Woesebacteria bacterium GW2011_GWD1_38_10</name>
    <dbReference type="NCBI Taxonomy" id="1618592"/>
    <lineage>
        <taxon>Bacteria</taxon>
        <taxon>Candidatus Woeseibacteriota</taxon>
    </lineage>
</organism>
<dbReference type="PATRIC" id="fig|1618592.3.peg.255"/>
<keyword evidence="1 5" id="KW-0436">Ligase</keyword>
<dbReference type="Proteomes" id="UP000034366">
    <property type="component" value="Unassembled WGS sequence"/>
</dbReference>
<dbReference type="InterPro" id="IPR004412">
    <property type="entry name" value="GatA"/>
</dbReference>
<feature type="active site" description="Acyl-ester intermediate" evidence="5">
    <location>
        <position position="182"/>
    </location>
</feature>
<keyword evidence="4 5" id="KW-0648">Protein biosynthesis</keyword>
<evidence type="ECO:0000256" key="4">
    <source>
        <dbReference type="ARBA" id="ARBA00022917"/>
    </source>
</evidence>
<dbReference type="InterPro" id="IPR000120">
    <property type="entry name" value="Amidase"/>
</dbReference>
<keyword evidence="2 5" id="KW-0547">Nucleotide-binding</keyword>
<gene>
    <name evidence="5" type="primary">gatA</name>
    <name evidence="7" type="ORF">US67_C0011G0016</name>
</gene>
<dbReference type="GO" id="GO:0006412">
    <property type="term" value="P:translation"/>
    <property type="evidence" value="ECO:0007669"/>
    <property type="project" value="UniProtKB-UniRule"/>
</dbReference>
<dbReference type="Gene3D" id="3.90.1300.10">
    <property type="entry name" value="Amidase signature (AS) domain"/>
    <property type="match status" value="1"/>
</dbReference>
<feature type="domain" description="Amidase" evidence="6">
    <location>
        <begin position="23"/>
        <end position="448"/>
    </location>
</feature>
<dbReference type="AlphaFoldDB" id="A0A0G0I3F2"/>
<protein>
    <recommendedName>
        <fullName evidence="5">Glutamyl-tRNA(Gln) amidotransferase subunit A</fullName>
        <shortName evidence="5">Glu-ADT subunit A</shortName>
        <ecNumber evidence="5">6.3.5.7</ecNumber>
    </recommendedName>
</protein>
<dbReference type="EC" id="6.3.5.7" evidence="5"/>
<dbReference type="InterPro" id="IPR036928">
    <property type="entry name" value="AS_sf"/>
</dbReference>
<comment type="similarity">
    <text evidence="5">Belongs to the amidase family. GatA subfamily.</text>
</comment>
<dbReference type="PANTHER" id="PTHR11895:SF151">
    <property type="entry name" value="GLUTAMYL-TRNA(GLN) AMIDOTRANSFERASE SUBUNIT A"/>
    <property type="match status" value="1"/>
</dbReference>
<dbReference type="GO" id="GO:0050567">
    <property type="term" value="F:glutaminyl-tRNA synthase (glutamine-hydrolyzing) activity"/>
    <property type="evidence" value="ECO:0007669"/>
    <property type="project" value="UniProtKB-UniRule"/>
</dbReference>
<sequence>MTTQSTIEKNQKLLLEKKASMRELVDAYLKTIQKYDGVLNSFITVNNEISLKKADLVDKLLSKNDKVSILSKLPLLGTVVSYKDLFLTKGIRTTAASKVLESFVPQYSATVVDKLENAGCINIGKTNCDAWAHGSSGENSDYGVTKNPWGVEYVPGGSSSGSAVSVSANMCTVSLGTDTCGSIRLPANYTYTYGLKPTYGAVSRYGVIAMASSLDCIGHFSKTAADIKKVFEITKGRDLKDATLDEKSYNKKLTNMVIGVPDEFFQNGLSDEVSLNIKKAISLFEKNGVKFNKINLPHTKYGISVYYIIQPAEVSSNLSRYDGIRYGKGRDAFSEEAKRRIMLGTYVLSSGYYDAYYLKAMKVRSVIIREIDQAFKSCDAIIAPVSTTPPFKLGEKISDPLKMYLTDIYAATANLAGIPSLAIPFGFTNDGMPLGFQIMGPRYSENLLFHLAENFEAYSNYTIKNPDIYNL</sequence>
<accession>A0A0G0I3F2</accession>
<keyword evidence="7" id="KW-0808">Transferase</keyword>
<evidence type="ECO:0000256" key="3">
    <source>
        <dbReference type="ARBA" id="ARBA00022840"/>
    </source>
</evidence>
<evidence type="ECO:0000256" key="5">
    <source>
        <dbReference type="HAMAP-Rule" id="MF_00120"/>
    </source>
</evidence>
<dbReference type="GO" id="GO:0005524">
    <property type="term" value="F:ATP binding"/>
    <property type="evidence" value="ECO:0007669"/>
    <property type="project" value="UniProtKB-KW"/>
</dbReference>
<dbReference type="PANTHER" id="PTHR11895">
    <property type="entry name" value="TRANSAMIDASE"/>
    <property type="match status" value="1"/>
</dbReference>
<dbReference type="Pfam" id="PF01425">
    <property type="entry name" value="Amidase"/>
    <property type="match status" value="1"/>
</dbReference>
<feature type="active site" description="Charge relay system" evidence="5">
    <location>
        <position position="83"/>
    </location>
</feature>
<dbReference type="GO" id="GO:0016740">
    <property type="term" value="F:transferase activity"/>
    <property type="evidence" value="ECO:0007669"/>
    <property type="project" value="UniProtKB-KW"/>
</dbReference>
<evidence type="ECO:0000259" key="6">
    <source>
        <dbReference type="Pfam" id="PF01425"/>
    </source>
</evidence>
<dbReference type="HAMAP" id="MF_00120">
    <property type="entry name" value="GatA"/>
    <property type="match status" value="1"/>
</dbReference>
<evidence type="ECO:0000256" key="2">
    <source>
        <dbReference type="ARBA" id="ARBA00022741"/>
    </source>
</evidence>
<evidence type="ECO:0000313" key="8">
    <source>
        <dbReference type="Proteomes" id="UP000034366"/>
    </source>
</evidence>
<name>A0A0G0I3F2_9BACT</name>
<dbReference type="GO" id="GO:0030956">
    <property type="term" value="C:glutamyl-tRNA(Gln) amidotransferase complex"/>
    <property type="evidence" value="ECO:0007669"/>
    <property type="project" value="InterPro"/>
</dbReference>
<comment type="caution">
    <text evidence="7">The sequence shown here is derived from an EMBL/GenBank/DDBJ whole genome shotgun (WGS) entry which is preliminary data.</text>
</comment>
<evidence type="ECO:0000256" key="1">
    <source>
        <dbReference type="ARBA" id="ARBA00022598"/>
    </source>
</evidence>
<comment type="catalytic activity">
    <reaction evidence="5">
        <text>L-glutamyl-tRNA(Gln) + L-glutamine + ATP + H2O = L-glutaminyl-tRNA(Gln) + L-glutamate + ADP + phosphate + H(+)</text>
        <dbReference type="Rhea" id="RHEA:17521"/>
        <dbReference type="Rhea" id="RHEA-COMP:9681"/>
        <dbReference type="Rhea" id="RHEA-COMP:9684"/>
        <dbReference type="ChEBI" id="CHEBI:15377"/>
        <dbReference type="ChEBI" id="CHEBI:15378"/>
        <dbReference type="ChEBI" id="CHEBI:29985"/>
        <dbReference type="ChEBI" id="CHEBI:30616"/>
        <dbReference type="ChEBI" id="CHEBI:43474"/>
        <dbReference type="ChEBI" id="CHEBI:58359"/>
        <dbReference type="ChEBI" id="CHEBI:78520"/>
        <dbReference type="ChEBI" id="CHEBI:78521"/>
        <dbReference type="ChEBI" id="CHEBI:456216"/>
        <dbReference type="EC" id="6.3.5.7"/>
    </reaction>
</comment>
<dbReference type="SUPFAM" id="SSF75304">
    <property type="entry name" value="Amidase signature (AS) enzymes"/>
    <property type="match status" value="1"/>
</dbReference>
<evidence type="ECO:0000313" key="7">
    <source>
        <dbReference type="EMBL" id="KKQ49863.1"/>
    </source>
</evidence>
<dbReference type="InterPro" id="IPR023631">
    <property type="entry name" value="Amidase_dom"/>
</dbReference>
<keyword evidence="3 5" id="KW-0067">ATP-binding</keyword>
<dbReference type="EMBL" id="LBTW01000011">
    <property type="protein sequence ID" value="KKQ49863.1"/>
    <property type="molecule type" value="Genomic_DNA"/>
</dbReference>
<comment type="function">
    <text evidence="5">Allows the formation of correctly charged Gln-tRNA(Gln) through the transamidation of misacylated Glu-tRNA(Gln) in organisms which lack glutaminyl-tRNA synthetase. The reaction takes place in the presence of glutamine and ATP through an activated gamma-phospho-Glu-tRNA(Gln).</text>
</comment>
<comment type="subunit">
    <text evidence="5">Heterotrimer of A, B and C subunits.</text>
</comment>
<reference evidence="7 8" key="1">
    <citation type="journal article" date="2015" name="Nature">
        <title>rRNA introns, odd ribosomes, and small enigmatic genomes across a large radiation of phyla.</title>
        <authorList>
            <person name="Brown C.T."/>
            <person name="Hug L.A."/>
            <person name="Thomas B.C."/>
            <person name="Sharon I."/>
            <person name="Castelle C.J."/>
            <person name="Singh A."/>
            <person name="Wilkins M.J."/>
            <person name="Williams K.H."/>
            <person name="Banfield J.F."/>
        </authorList>
    </citation>
    <scope>NUCLEOTIDE SEQUENCE [LARGE SCALE GENOMIC DNA]</scope>
</reference>
<proteinExistence type="inferred from homology"/>